<dbReference type="RefSeq" id="WP_003929812.1">
    <property type="nucleotide sequence ID" value="NZ_JH814687.1"/>
</dbReference>
<dbReference type="HOGENOM" id="CLU_2247103_0_0_11"/>
<keyword evidence="2" id="KW-1185">Reference proteome</keyword>
<evidence type="ECO:0000313" key="2">
    <source>
        <dbReference type="Proteomes" id="UP000006072"/>
    </source>
</evidence>
<name>K0V429_MYCVA</name>
<organism evidence="1 2">
    <name type="scientific">Mycolicibacterium vaccae ATCC 25954</name>
    <dbReference type="NCBI Taxonomy" id="1194972"/>
    <lineage>
        <taxon>Bacteria</taxon>
        <taxon>Bacillati</taxon>
        <taxon>Actinomycetota</taxon>
        <taxon>Actinomycetes</taxon>
        <taxon>Mycobacteriales</taxon>
        <taxon>Mycobacteriaceae</taxon>
        <taxon>Mycolicibacterium</taxon>
    </lineage>
</organism>
<dbReference type="EMBL" id="ALQA01000004">
    <property type="protein sequence ID" value="EJZ12205.1"/>
    <property type="molecule type" value="Genomic_DNA"/>
</dbReference>
<dbReference type="PATRIC" id="fig|1194972.3.peg.622"/>
<comment type="caution">
    <text evidence="1">The sequence shown here is derived from an EMBL/GenBank/DDBJ whole genome shotgun (WGS) entry which is preliminary data.</text>
</comment>
<dbReference type="AlphaFoldDB" id="K0V429"/>
<dbReference type="Proteomes" id="UP000006072">
    <property type="component" value="Unassembled WGS sequence"/>
</dbReference>
<evidence type="ECO:0000313" key="1">
    <source>
        <dbReference type="EMBL" id="EJZ12205.1"/>
    </source>
</evidence>
<protein>
    <submittedName>
        <fullName evidence="1">Appr-1-p processing domain-containing protein</fullName>
    </submittedName>
</protein>
<sequence>MDDLRENRAGARRRADIESIAFWDWLIGRRYADPDDRQGFDLWVNKQPAKRQIHIRPGIEIIREWDSSDAAARDNAGQLTAEVRGCIDEILGALGEPSLQTINE</sequence>
<gene>
    <name evidence="1" type="ORF">MVAC_03076</name>
</gene>
<proteinExistence type="predicted"/>
<reference evidence="1 2" key="1">
    <citation type="journal article" date="2012" name="J. Bacteriol.">
        <title>Complete Genome Sequence of Mycobacterium vaccae Type Strain ATCC 25954.</title>
        <authorList>
            <person name="Ho Y.S."/>
            <person name="Adroub S.A."/>
            <person name="Abadi M."/>
            <person name="Al Alwan B."/>
            <person name="Alkhateeb R."/>
            <person name="Gao G."/>
            <person name="Ragab A."/>
            <person name="Ali S."/>
            <person name="van Soolingen D."/>
            <person name="Bitter W."/>
            <person name="Pain A."/>
            <person name="Abdallah A.M."/>
        </authorList>
    </citation>
    <scope>NUCLEOTIDE SEQUENCE [LARGE SCALE GENOMIC DNA]</scope>
    <source>
        <strain evidence="1 2">ATCC 25954</strain>
    </source>
</reference>
<accession>K0V429</accession>